<protein>
    <submittedName>
        <fullName evidence="9">Thiamine biosynthesis protein ThiP</fullName>
    </submittedName>
</protein>
<organism evidence="9 10">
    <name type="scientific">Bdellovibrio bacteriovorus</name>
    <dbReference type="NCBI Taxonomy" id="959"/>
    <lineage>
        <taxon>Bacteria</taxon>
        <taxon>Pseudomonadati</taxon>
        <taxon>Bdellovibrionota</taxon>
        <taxon>Bdellovibrionia</taxon>
        <taxon>Bdellovibrionales</taxon>
        <taxon>Pseudobdellovibrionaceae</taxon>
        <taxon>Bdellovibrio</taxon>
    </lineage>
</organism>
<evidence type="ECO:0000256" key="1">
    <source>
        <dbReference type="ARBA" id="ARBA00004651"/>
    </source>
</evidence>
<dbReference type="CDD" id="cd06261">
    <property type="entry name" value="TM_PBP2"/>
    <property type="match status" value="1"/>
</dbReference>
<comment type="similarity">
    <text evidence="7">Belongs to the binding-protein-dependent transport system permease family.</text>
</comment>
<dbReference type="GO" id="GO:0055085">
    <property type="term" value="P:transmembrane transport"/>
    <property type="evidence" value="ECO:0007669"/>
    <property type="project" value="InterPro"/>
</dbReference>
<dbReference type="Proteomes" id="UP000197003">
    <property type="component" value="Chromosome"/>
</dbReference>
<evidence type="ECO:0000256" key="6">
    <source>
        <dbReference type="ARBA" id="ARBA00023136"/>
    </source>
</evidence>
<feature type="transmembrane region" description="Helical" evidence="7">
    <location>
        <begin position="7"/>
        <end position="28"/>
    </location>
</feature>
<feature type="transmembrane region" description="Helical" evidence="7">
    <location>
        <begin position="168"/>
        <end position="191"/>
    </location>
</feature>
<feature type="domain" description="ABC transmembrane type-1" evidence="8">
    <location>
        <begin position="41"/>
        <end position="232"/>
    </location>
</feature>
<evidence type="ECO:0000313" key="9">
    <source>
        <dbReference type="EMBL" id="ASD64854.1"/>
    </source>
</evidence>
<feature type="transmembrane region" description="Helical" evidence="7">
    <location>
        <begin position="211"/>
        <end position="232"/>
    </location>
</feature>
<dbReference type="EMBL" id="CP020946">
    <property type="protein sequence ID" value="ASD64854.1"/>
    <property type="molecule type" value="Genomic_DNA"/>
</dbReference>
<dbReference type="Pfam" id="PF00528">
    <property type="entry name" value="BPD_transp_1"/>
    <property type="match status" value="1"/>
</dbReference>
<dbReference type="InterPro" id="IPR035906">
    <property type="entry name" value="MetI-like_sf"/>
</dbReference>
<evidence type="ECO:0000256" key="3">
    <source>
        <dbReference type="ARBA" id="ARBA00022475"/>
    </source>
</evidence>
<name>A0A1Z3NBK8_BDEBC</name>
<dbReference type="SUPFAM" id="SSF161098">
    <property type="entry name" value="MetI-like"/>
    <property type="match status" value="2"/>
</dbReference>
<dbReference type="AlphaFoldDB" id="A0A1Z3NBK8"/>
<evidence type="ECO:0000259" key="8">
    <source>
        <dbReference type="PROSITE" id="PS50928"/>
    </source>
</evidence>
<feature type="transmembrane region" description="Helical" evidence="7">
    <location>
        <begin position="290"/>
        <end position="315"/>
    </location>
</feature>
<gene>
    <name evidence="9" type="ORF">B9G79_15435</name>
</gene>
<feature type="transmembrane region" description="Helical" evidence="7">
    <location>
        <begin position="110"/>
        <end position="131"/>
    </location>
</feature>
<feature type="transmembrane region" description="Helical" evidence="7">
    <location>
        <begin position="453"/>
        <end position="475"/>
    </location>
</feature>
<feature type="transmembrane region" description="Helical" evidence="7">
    <location>
        <begin position="81"/>
        <end position="104"/>
    </location>
</feature>
<feature type="transmembrane region" description="Helical" evidence="7">
    <location>
        <begin position="327"/>
        <end position="346"/>
    </location>
</feature>
<dbReference type="Gene3D" id="1.10.3720.10">
    <property type="entry name" value="MetI-like"/>
    <property type="match status" value="2"/>
</dbReference>
<keyword evidence="4 7" id="KW-0812">Transmembrane</keyword>
<evidence type="ECO:0000256" key="4">
    <source>
        <dbReference type="ARBA" id="ARBA00022692"/>
    </source>
</evidence>
<evidence type="ECO:0000256" key="2">
    <source>
        <dbReference type="ARBA" id="ARBA00022448"/>
    </source>
</evidence>
<sequence length="487" mass="53632">MNLRQCLRIGLVLFLIFPFLFLLTQFGFSGWPDMGELVWAFKNSFLQAFFSSVFSLIMGFWVALGLLTLHSARGRKVRWGLEILCLLPNFMPPIFILLSTLNVIDPFPMGIPGIVIVHTLMNFGLVAVLLASTIENKLGGMIELAYVEGAGRWQFLLRGLFPMLKKDFWLLGLFIFVICFGSFAVPLIVGGGRGTTVEVLIYEKIRLSSNWGDAVLLAFLQSVFIFALSFVASRGKGMHSTRTANLSLLKTPTGIFVIAGLSFLYLFGYVQGFLSGLSQVSTFYELQSALIWNFIGSLTLGMSVGILSYAGLMLIAYCWPKAWFERFLNGYVAPSTSLACFCLLILGPNEGFYPFIKIPVALTLLSLNSLFRMGWDSELHALQNQMTVAYSMGASKSQIFKEILFPQLSGRAGLLAGIASIWAAGDFAVSRILAHRDLSIAMMTETLMSGYRLNQAIVLSSLIIVAGLICFVLCVGGSRVLGRKFAP</sequence>
<feature type="transmembrane region" description="Helical" evidence="7">
    <location>
        <begin position="412"/>
        <end position="433"/>
    </location>
</feature>
<keyword evidence="6 7" id="KW-0472">Membrane</keyword>
<dbReference type="OrthoDB" id="7066776at2"/>
<dbReference type="GO" id="GO:0005886">
    <property type="term" value="C:plasma membrane"/>
    <property type="evidence" value="ECO:0007669"/>
    <property type="project" value="UniProtKB-SubCell"/>
</dbReference>
<comment type="subcellular location">
    <subcellularLocation>
        <location evidence="1 7">Cell membrane</location>
        <topology evidence="1 7">Multi-pass membrane protein</topology>
    </subcellularLocation>
</comment>
<evidence type="ECO:0000256" key="7">
    <source>
        <dbReference type="RuleBase" id="RU363032"/>
    </source>
</evidence>
<keyword evidence="2 7" id="KW-0813">Transport</keyword>
<dbReference type="InterPro" id="IPR000515">
    <property type="entry name" value="MetI-like"/>
</dbReference>
<keyword evidence="3" id="KW-1003">Cell membrane</keyword>
<evidence type="ECO:0000256" key="5">
    <source>
        <dbReference type="ARBA" id="ARBA00022989"/>
    </source>
</evidence>
<accession>A0A1Z3NBK8</accession>
<dbReference type="PROSITE" id="PS50928">
    <property type="entry name" value="ABC_TM1"/>
    <property type="match status" value="1"/>
</dbReference>
<dbReference type="PANTHER" id="PTHR30183:SF9">
    <property type="entry name" value="THIAMINE TRANSPORT SYSTEM PERMEASE PROTEIN THIP"/>
    <property type="match status" value="1"/>
</dbReference>
<evidence type="ECO:0000313" key="10">
    <source>
        <dbReference type="Proteomes" id="UP000197003"/>
    </source>
</evidence>
<dbReference type="PANTHER" id="PTHR30183">
    <property type="entry name" value="MOLYBDENUM TRANSPORT SYSTEM PERMEASE PROTEIN MODB"/>
    <property type="match status" value="1"/>
</dbReference>
<proteinExistence type="inferred from homology"/>
<feature type="transmembrane region" description="Helical" evidence="7">
    <location>
        <begin position="253"/>
        <end position="270"/>
    </location>
</feature>
<reference evidence="9 10" key="1">
    <citation type="submission" date="2017-04" db="EMBL/GenBank/DDBJ databases">
        <title>Whole genome sequence of Bdellovibrio bacteriovorus strain SSB218315.</title>
        <authorList>
            <person name="Oyedara O."/>
            <person name="Rodriguez-Perez M.A."/>
        </authorList>
    </citation>
    <scope>NUCLEOTIDE SEQUENCE [LARGE SCALE GENOMIC DNA]</scope>
    <source>
        <strain evidence="9 10">SSB218315</strain>
    </source>
</reference>
<feature type="transmembrane region" description="Helical" evidence="7">
    <location>
        <begin position="48"/>
        <end position="69"/>
    </location>
</feature>
<keyword evidence="5 7" id="KW-1133">Transmembrane helix</keyword>